<dbReference type="InterPro" id="IPR008657">
    <property type="entry name" value="JTB"/>
</dbReference>
<keyword evidence="1" id="KW-1133">Transmembrane helix</keyword>
<dbReference type="PANTHER" id="PTHR13041:SF3">
    <property type="entry name" value="PROTEIN JTB"/>
    <property type="match status" value="1"/>
</dbReference>
<keyword evidence="1" id="KW-0812">Transmembrane</keyword>
<keyword evidence="1" id="KW-0472">Membrane</keyword>
<evidence type="ECO:0008006" key="4">
    <source>
        <dbReference type="Google" id="ProtNLM"/>
    </source>
</evidence>
<accession>A0ABQ8SMD9</accession>
<feature type="transmembrane region" description="Helical" evidence="1">
    <location>
        <begin position="48"/>
        <end position="68"/>
    </location>
</feature>
<dbReference type="Gene3D" id="3.30.720.220">
    <property type="match status" value="1"/>
</dbReference>
<reference evidence="2 3" key="1">
    <citation type="journal article" date="2022" name="Allergy">
        <title>Genome assembly and annotation of Periplaneta americana reveal a comprehensive cockroach allergen profile.</title>
        <authorList>
            <person name="Wang L."/>
            <person name="Xiong Q."/>
            <person name="Saelim N."/>
            <person name="Wang L."/>
            <person name="Nong W."/>
            <person name="Wan A.T."/>
            <person name="Shi M."/>
            <person name="Liu X."/>
            <person name="Cao Q."/>
            <person name="Hui J.H.L."/>
            <person name="Sookrung N."/>
            <person name="Leung T.F."/>
            <person name="Tungtrongchitr A."/>
            <person name="Tsui S.K.W."/>
        </authorList>
    </citation>
    <scope>NUCLEOTIDE SEQUENCE [LARGE SCALE GENOMIC DNA]</scope>
    <source>
        <strain evidence="2">PWHHKU_190912</strain>
    </source>
</reference>
<evidence type="ECO:0000313" key="2">
    <source>
        <dbReference type="EMBL" id="KAJ4434956.1"/>
    </source>
</evidence>
<comment type="caution">
    <text evidence="2">The sequence shown here is derived from an EMBL/GenBank/DDBJ whole genome shotgun (WGS) entry which is preliminary data.</text>
</comment>
<protein>
    <recommendedName>
        <fullName evidence="4">Protein JTB</fullName>
    </recommendedName>
</protein>
<keyword evidence="3" id="KW-1185">Reference proteome</keyword>
<dbReference type="EMBL" id="JAJSOF020000025">
    <property type="protein sequence ID" value="KAJ4434956.1"/>
    <property type="molecule type" value="Genomic_DNA"/>
</dbReference>
<dbReference type="PANTHER" id="PTHR13041">
    <property type="entry name" value="JTB PROTEIN-RELATED"/>
    <property type="match status" value="1"/>
</dbReference>
<evidence type="ECO:0000313" key="3">
    <source>
        <dbReference type="Proteomes" id="UP001148838"/>
    </source>
</evidence>
<feature type="non-terminal residue" evidence="2">
    <location>
        <position position="1"/>
    </location>
</feature>
<name>A0ABQ8SMD9_PERAM</name>
<sequence>LFSEFEITSKSNGVCVPTKFKETLRCKSSGKVVSRSCDKVTWLEERNFWIFEGSMFLLGIISTTVVFARQKILDHRMLRRIQRQLASGV</sequence>
<dbReference type="Pfam" id="PF05439">
    <property type="entry name" value="JTB"/>
    <property type="match status" value="1"/>
</dbReference>
<proteinExistence type="predicted"/>
<dbReference type="Proteomes" id="UP001148838">
    <property type="component" value="Unassembled WGS sequence"/>
</dbReference>
<evidence type="ECO:0000256" key="1">
    <source>
        <dbReference type="SAM" id="Phobius"/>
    </source>
</evidence>
<gene>
    <name evidence="2" type="ORF">ANN_23528</name>
</gene>
<organism evidence="2 3">
    <name type="scientific">Periplaneta americana</name>
    <name type="common">American cockroach</name>
    <name type="synonym">Blatta americana</name>
    <dbReference type="NCBI Taxonomy" id="6978"/>
    <lineage>
        <taxon>Eukaryota</taxon>
        <taxon>Metazoa</taxon>
        <taxon>Ecdysozoa</taxon>
        <taxon>Arthropoda</taxon>
        <taxon>Hexapoda</taxon>
        <taxon>Insecta</taxon>
        <taxon>Pterygota</taxon>
        <taxon>Neoptera</taxon>
        <taxon>Polyneoptera</taxon>
        <taxon>Dictyoptera</taxon>
        <taxon>Blattodea</taxon>
        <taxon>Blattoidea</taxon>
        <taxon>Blattidae</taxon>
        <taxon>Blattinae</taxon>
        <taxon>Periplaneta</taxon>
    </lineage>
</organism>